<evidence type="ECO:0000313" key="1">
    <source>
        <dbReference type="EMBL" id="KAJ9061962.1"/>
    </source>
</evidence>
<accession>A0ACC2SI58</accession>
<name>A0ACC2SI58_9FUNG</name>
<evidence type="ECO:0000313" key="2">
    <source>
        <dbReference type="Proteomes" id="UP001165960"/>
    </source>
</evidence>
<organism evidence="1 2">
    <name type="scientific">Entomophthora muscae</name>
    <dbReference type="NCBI Taxonomy" id="34485"/>
    <lineage>
        <taxon>Eukaryota</taxon>
        <taxon>Fungi</taxon>
        <taxon>Fungi incertae sedis</taxon>
        <taxon>Zoopagomycota</taxon>
        <taxon>Entomophthoromycotina</taxon>
        <taxon>Entomophthoromycetes</taxon>
        <taxon>Entomophthorales</taxon>
        <taxon>Entomophthoraceae</taxon>
        <taxon>Entomophthora</taxon>
    </lineage>
</organism>
<dbReference type="EMBL" id="QTSX02005032">
    <property type="protein sequence ID" value="KAJ9061962.1"/>
    <property type="molecule type" value="Genomic_DNA"/>
</dbReference>
<proteinExistence type="predicted"/>
<dbReference type="Proteomes" id="UP001165960">
    <property type="component" value="Unassembled WGS sequence"/>
</dbReference>
<protein>
    <submittedName>
        <fullName evidence="1">Uncharacterized protein</fullName>
    </submittedName>
</protein>
<keyword evidence="2" id="KW-1185">Reference proteome</keyword>
<gene>
    <name evidence="1" type="ORF">DSO57_1015604</name>
</gene>
<sequence>MGNKEADLYLTPDPYVFDLFSSHLASSSAPVPFPDPIQGTNFQANQYSNLGLEQLPANSQLSPPTANQATAPAITI</sequence>
<comment type="caution">
    <text evidence="1">The sequence shown here is derived from an EMBL/GenBank/DDBJ whole genome shotgun (WGS) entry which is preliminary data.</text>
</comment>
<reference evidence="1" key="1">
    <citation type="submission" date="2022-04" db="EMBL/GenBank/DDBJ databases">
        <title>Genome of the entomopathogenic fungus Entomophthora muscae.</title>
        <authorList>
            <person name="Elya C."/>
            <person name="Lovett B.R."/>
            <person name="Lee E."/>
            <person name="Macias A.M."/>
            <person name="Hajek A.E."/>
            <person name="De Bivort B.L."/>
            <person name="Kasson M.T."/>
            <person name="De Fine Licht H.H."/>
            <person name="Stajich J.E."/>
        </authorList>
    </citation>
    <scope>NUCLEOTIDE SEQUENCE</scope>
    <source>
        <strain evidence="1">Berkeley</strain>
    </source>
</reference>